<reference evidence="9" key="1">
    <citation type="submission" date="2020-10" db="EMBL/GenBank/DDBJ databases">
        <authorList>
            <person name="Gilroy R."/>
        </authorList>
    </citation>
    <scope>NUCLEOTIDE SEQUENCE</scope>
    <source>
        <strain evidence="9">2889</strain>
    </source>
</reference>
<dbReference type="InterPro" id="IPR003423">
    <property type="entry name" value="OMP_efflux"/>
</dbReference>
<evidence type="ECO:0000256" key="7">
    <source>
        <dbReference type="ARBA" id="ARBA00023237"/>
    </source>
</evidence>
<name>A0A9D9DTA3_9BACT</name>
<dbReference type="SUPFAM" id="SSF56954">
    <property type="entry name" value="Outer membrane efflux proteins (OEP)"/>
    <property type="match status" value="1"/>
</dbReference>
<feature type="chain" id="PRO_5039085001" evidence="8">
    <location>
        <begin position="20"/>
        <end position="509"/>
    </location>
</feature>
<evidence type="ECO:0000313" key="9">
    <source>
        <dbReference type="EMBL" id="MBO8432268.1"/>
    </source>
</evidence>
<organism evidence="9 10">
    <name type="scientific">Candidatus Pullibacteroides excrementavium</name>
    <dbReference type="NCBI Taxonomy" id="2840905"/>
    <lineage>
        <taxon>Bacteria</taxon>
        <taxon>Pseudomonadati</taxon>
        <taxon>Bacteroidota</taxon>
        <taxon>Bacteroidia</taxon>
        <taxon>Bacteroidales</taxon>
        <taxon>Candidatus Pullibacteroides</taxon>
    </lineage>
</organism>
<evidence type="ECO:0000256" key="4">
    <source>
        <dbReference type="ARBA" id="ARBA00022452"/>
    </source>
</evidence>
<dbReference type="AlphaFoldDB" id="A0A9D9DTA3"/>
<evidence type="ECO:0000256" key="2">
    <source>
        <dbReference type="ARBA" id="ARBA00007613"/>
    </source>
</evidence>
<keyword evidence="8" id="KW-0732">Signal</keyword>
<keyword evidence="7" id="KW-0998">Cell outer membrane</keyword>
<sequence length="509" mass="57129">MFRISSVICVILFFVPLKASEPACLQAGRLESVGLHAGWERSAMDATVEGDRVAIPEIDSDGFSASVGIAEVGIATKERASDEEADTLKIWSMADCMRYAAEHSYAVRKQMYETNSYKAERDRAIASFFPSLSAGIGGTMNWGRSIDPNTNTYTTQQSFANNYDLSASMPLFAGGQYVKQWMLAASNLKMGQNDIARLKDEAAMNAMQAFVDVVYYRETVRLSEQNLEDSRRNLYKTEQEEALGLKGKADVAQFRSQVATADYQLTSQQNLYNTSLLTLKQVMNFPLDKPLVLDSVFPYLDLAPVLDNPDLLFEAARETNPQALQARYQFRAAQLSYKMSIGAMMPSISVSGGLNTSYIGGLRDVNNRLMRFDDQFKNNWGGYVSVSMSIPIFSGLYSNTALRKAKNDMMIARESQDEALRQLHDAVTRAIMDCNGYAKEAVQMKAKVKSDSISYRLTLRKYEEGLMSPLDVQTSANTLLQSRADYLQRILLYLMRLRTVDYYRGRPLY</sequence>
<proteinExistence type="inferred from homology"/>
<keyword evidence="5" id="KW-0812">Transmembrane</keyword>
<dbReference type="EMBL" id="JADIMZ010000040">
    <property type="protein sequence ID" value="MBO8432268.1"/>
    <property type="molecule type" value="Genomic_DNA"/>
</dbReference>
<protein>
    <submittedName>
        <fullName evidence="9">TolC family protein</fullName>
    </submittedName>
</protein>
<dbReference type="GO" id="GO:0009279">
    <property type="term" value="C:cell outer membrane"/>
    <property type="evidence" value="ECO:0007669"/>
    <property type="project" value="UniProtKB-SubCell"/>
</dbReference>
<keyword evidence="3" id="KW-0813">Transport</keyword>
<evidence type="ECO:0000256" key="5">
    <source>
        <dbReference type="ARBA" id="ARBA00022692"/>
    </source>
</evidence>
<dbReference type="PANTHER" id="PTHR30026:SF20">
    <property type="entry name" value="OUTER MEMBRANE PROTEIN TOLC"/>
    <property type="match status" value="1"/>
</dbReference>
<dbReference type="GO" id="GO:0015288">
    <property type="term" value="F:porin activity"/>
    <property type="evidence" value="ECO:0007669"/>
    <property type="project" value="TreeGrafter"/>
</dbReference>
<dbReference type="GO" id="GO:0015562">
    <property type="term" value="F:efflux transmembrane transporter activity"/>
    <property type="evidence" value="ECO:0007669"/>
    <property type="project" value="InterPro"/>
</dbReference>
<dbReference type="Gene3D" id="1.20.1600.10">
    <property type="entry name" value="Outer membrane efflux proteins (OEP)"/>
    <property type="match status" value="1"/>
</dbReference>
<dbReference type="GO" id="GO:1990281">
    <property type="term" value="C:efflux pump complex"/>
    <property type="evidence" value="ECO:0007669"/>
    <property type="project" value="TreeGrafter"/>
</dbReference>
<dbReference type="Proteomes" id="UP000823612">
    <property type="component" value="Unassembled WGS sequence"/>
</dbReference>
<evidence type="ECO:0000256" key="1">
    <source>
        <dbReference type="ARBA" id="ARBA00004442"/>
    </source>
</evidence>
<gene>
    <name evidence="9" type="ORF">IAB08_03095</name>
</gene>
<accession>A0A9D9DTA3</accession>
<comment type="similarity">
    <text evidence="2">Belongs to the outer membrane factor (OMF) (TC 1.B.17) family.</text>
</comment>
<evidence type="ECO:0000256" key="6">
    <source>
        <dbReference type="ARBA" id="ARBA00023136"/>
    </source>
</evidence>
<evidence type="ECO:0000256" key="8">
    <source>
        <dbReference type="SAM" id="SignalP"/>
    </source>
</evidence>
<comment type="subcellular location">
    <subcellularLocation>
        <location evidence="1">Cell outer membrane</location>
    </subcellularLocation>
</comment>
<feature type="signal peptide" evidence="8">
    <location>
        <begin position="1"/>
        <end position="19"/>
    </location>
</feature>
<evidence type="ECO:0000256" key="3">
    <source>
        <dbReference type="ARBA" id="ARBA00022448"/>
    </source>
</evidence>
<dbReference type="PANTHER" id="PTHR30026">
    <property type="entry name" value="OUTER MEMBRANE PROTEIN TOLC"/>
    <property type="match status" value="1"/>
</dbReference>
<comment type="caution">
    <text evidence="9">The sequence shown here is derived from an EMBL/GenBank/DDBJ whole genome shotgun (WGS) entry which is preliminary data.</text>
</comment>
<keyword evidence="6" id="KW-0472">Membrane</keyword>
<keyword evidence="4" id="KW-1134">Transmembrane beta strand</keyword>
<evidence type="ECO:0000313" key="10">
    <source>
        <dbReference type="Proteomes" id="UP000823612"/>
    </source>
</evidence>
<dbReference type="Pfam" id="PF02321">
    <property type="entry name" value="OEP"/>
    <property type="match status" value="2"/>
</dbReference>
<reference evidence="9" key="2">
    <citation type="journal article" date="2021" name="PeerJ">
        <title>Extensive microbial diversity within the chicken gut microbiome revealed by metagenomics and culture.</title>
        <authorList>
            <person name="Gilroy R."/>
            <person name="Ravi A."/>
            <person name="Getino M."/>
            <person name="Pursley I."/>
            <person name="Horton D.L."/>
            <person name="Alikhan N.F."/>
            <person name="Baker D."/>
            <person name="Gharbi K."/>
            <person name="Hall N."/>
            <person name="Watson M."/>
            <person name="Adriaenssens E.M."/>
            <person name="Foster-Nyarko E."/>
            <person name="Jarju S."/>
            <person name="Secka A."/>
            <person name="Antonio M."/>
            <person name="Oren A."/>
            <person name="Chaudhuri R.R."/>
            <person name="La Ragione R."/>
            <person name="Hildebrand F."/>
            <person name="Pallen M.J."/>
        </authorList>
    </citation>
    <scope>NUCLEOTIDE SEQUENCE</scope>
    <source>
        <strain evidence="9">2889</strain>
    </source>
</reference>
<dbReference type="InterPro" id="IPR051906">
    <property type="entry name" value="TolC-like"/>
</dbReference>